<evidence type="ECO:0000256" key="3">
    <source>
        <dbReference type="ARBA" id="ARBA00023034"/>
    </source>
</evidence>
<keyword evidence="7" id="KW-0067">ATP-binding</keyword>
<dbReference type="GO" id="GO:0016773">
    <property type="term" value="F:phosphotransferase activity, alcohol group as acceptor"/>
    <property type="evidence" value="ECO:0007669"/>
    <property type="project" value="TreeGrafter"/>
</dbReference>
<comment type="subcellular location">
    <subcellularLocation>
        <location evidence="1">Golgi apparatus</location>
    </subcellularLocation>
</comment>
<evidence type="ECO:0000256" key="2">
    <source>
        <dbReference type="ARBA" id="ARBA00006557"/>
    </source>
</evidence>
<keyword evidence="3" id="KW-0333">Golgi apparatus</keyword>
<keyword evidence="7" id="KW-0547">Nucleotide-binding</keyword>
<evidence type="ECO:0000256" key="1">
    <source>
        <dbReference type="ARBA" id="ARBA00004555"/>
    </source>
</evidence>
<evidence type="ECO:0000259" key="10">
    <source>
        <dbReference type="Pfam" id="PF06702"/>
    </source>
</evidence>
<comment type="similarity">
    <text evidence="2">Belongs to the FAM20 family.</text>
</comment>
<keyword evidence="8" id="KW-0464">Manganese</keyword>
<dbReference type="PANTHER" id="PTHR12450:SF14">
    <property type="entry name" value="GLYCOSAMINOGLYCAN XYLOSYLKINASE"/>
    <property type="match status" value="1"/>
</dbReference>
<dbReference type="GO" id="GO:0005524">
    <property type="term" value="F:ATP binding"/>
    <property type="evidence" value="ECO:0007669"/>
    <property type="project" value="UniProtKB-KW"/>
</dbReference>
<evidence type="ECO:0000256" key="7">
    <source>
        <dbReference type="PIRSR" id="PIRSR624869-2"/>
    </source>
</evidence>
<dbReference type="InterPro" id="IPR009581">
    <property type="entry name" value="FAM20_C"/>
</dbReference>
<evidence type="ECO:0000313" key="12">
    <source>
        <dbReference type="RefSeq" id="XP_030754458.1"/>
    </source>
</evidence>
<dbReference type="GO" id="GO:0005794">
    <property type="term" value="C:Golgi apparatus"/>
    <property type="evidence" value="ECO:0007669"/>
    <property type="project" value="UniProtKB-SubCell"/>
</dbReference>
<keyword evidence="11" id="KW-1185">Reference proteome</keyword>
<proteinExistence type="inferred from homology"/>
<dbReference type="GeneID" id="115881191"/>
<dbReference type="OrthoDB" id="8583677at2759"/>
<dbReference type="InParanoid" id="A0A6J2XSG9"/>
<dbReference type="GO" id="GO:0046872">
    <property type="term" value="F:metal ion binding"/>
    <property type="evidence" value="ECO:0007669"/>
    <property type="project" value="UniProtKB-KW"/>
</dbReference>
<evidence type="ECO:0000256" key="4">
    <source>
        <dbReference type="ARBA" id="ARBA00023157"/>
    </source>
</evidence>
<protein>
    <submittedName>
        <fullName evidence="12">Glycosaminoglycan xylosylkinase homolog</fullName>
    </submittedName>
</protein>
<gene>
    <name evidence="12" type="primary">LOC115881191</name>
</gene>
<feature type="binding site" evidence="7">
    <location>
        <position position="147"/>
    </location>
    <ligand>
        <name>ATP</name>
        <dbReference type="ChEBI" id="CHEBI:30616"/>
    </ligand>
</feature>
<keyword evidence="4" id="KW-1015">Disulfide bond</keyword>
<keyword evidence="9" id="KW-1133">Transmembrane helix</keyword>
<evidence type="ECO:0000256" key="5">
    <source>
        <dbReference type="ARBA" id="ARBA00023180"/>
    </source>
</evidence>
<comment type="cofactor">
    <cofactor evidence="8">
        <name>Mn(2+)</name>
        <dbReference type="ChEBI" id="CHEBI:29035"/>
    </cofactor>
</comment>
<keyword evidence="9" id="KW-0472">Membrane</keyword>
<dbReference type="AlphaFoldDB" id="A0A6J2XSG9"/>
<feature type="binding site" evidence="8">
    <location>
        <position position="166"/>
    </location>
    <ligand>
        <name>Mn(2+)</name>
        <dbReference type="ChEBI" id="CHEBI:29035"/>
    </ligand>
</feature>
<dbReference type="PANTHER" id="PTHR12450">
    <property type="entry name" value="DENTIN MATRIX PROTEIN 4 PROTEIN FAM20"/>
    <property type="match status" value="1"/>
</dbReference>
<feature type="binding site" evidence="7">
    <location>
        <position position="324"/>
    </location>
    <ligand>
        <name>ATP</name>
        <dbReference type="ChEBI" id="CHEBI:30616"/>
    </ligand>
</feature>
<evidence type="ECO:0000313" key="11">
    <source>
        <dbReference type="Proteomes" id="UP000504635"/>
    </source>
</evidence>
<name>A0A6J2XSG9_SITOR</name>
<reference evidence="12" key="1">
    <citation type="submission" date="2025-08" db="UniProtKB">
        <authorList>
            <consortium name="RefSeq"/>
        </authorList>
    </citation>
    <scope>IDENTIFICATION</scope>
    <source>
        <tissue evidence="12">Gonads</tissue>
    </source>
</reference>
<feature type="active site" evidence="6">
    <location>
        <position position="309"/>
    </location>
</feature>
<dbReference type="KEGG" id="soy:115881191"/>
<sequence length="411" mass="47861">MLRKKYILFIVFLVIVIFFFTINCLLKFLPQTDIEIIHKEEVADLIYKELEHLPDVYKYPQAQGNHIYESIRNIGNQQFHAGTLRSLWKESNSWILSNTITNISSPNLGRILKALSTARITSADIDTRGTQLKLLLTLTGDQQIVFKPKWYNKEKIIEGPVYAGKDRYQSEIIGFYLSILLQKPLVPMSAERILSLKYDILPVATKRLLNTSFDRNNRTCIYGKCFYCKKEDPICDDENDKLTGAVIFNINKSFKSYRSPWQRTYKKGKQAEWEESNNYCQSLQTKLTKNRLLDLIDTSIFDFLIQNGDRHHYEILSDKVIWVDNGKGLGNPYIQFIDILAPLYQCCMIRDKMFKSLLNLSGGQLSRKLKLMPQIDNFLTSEHLKSMEERLMLIFAAIEYCKTKIKIKSIN</sequence>
<feature type="binding site" evidence="7">
    <location>
        <position position="314"/>
    </location>
    <ligand>
        <name>ATP</name>
        <dbReference type="ChEBI" id="CHEBI:30616"/>
    </ligand>
</feature>
<evidence type="ECO:0000256" key="9">
    <source>
        <dbReference type="SAM" id="Phobius"/>
    </source>
</evidence>
<dbReference type="Pfam" id="PF06702">
    <property type="entry name" value="Fam20C"/>
    <property type="match status" value="1"/>
</dbReference>
<evidence type="ECO:0000256" key="6">
    <source>
        <dbReference type="PIRSR" id="PIRSR624869-1"/>
    </source>
</evidence>
<keyword evidence="8" id="KW-0479">Metal-binding</keyword>
<organism evidence="11 12">
    <name type="scientific">Sitophilus oryzae</name>
    <name type="common">Rice weevil</name>
    <name type="synonym">Curculio oryzae</name>
    <dbReference type="NCBI Taxonomy" id="7048"/>
    <lineage>
        <taxon>Eukaryota</taxon>
        <taxon>Metazoa</taxon>
        <taxon>Ecdysozoa</taxon>
        <taxon>Arthropoda</taxon>
        <taxon>Hexapoda</taxon>
        <taxon>Insecta</taxon>
        <taxon>Pterygota</taxon>
        <taxon>Neoptera</taxon>
        <taxon>Endopterygota</taxon>
        <taxon>Coleoptera</taxon>
        <taxon>Polyphaga</taxon>
        <taxon>Cucujiformia</taxon>
        <taxon>Curculionidae</taxon>
        <taxon>Dryophthorinae</taxon>
        <taxon>Sitophilus</taxon>
    </lineage>
</organism>
<dbReference type="Proteomes" id="UP000504635">
    <property type="component" value="Unplaced"/>
</dbReference>
<keyword evidence="5" id="KW-0325">Glycoprotein</keyword>
<dbReference type="InterPro" id="IPR024869">
    <property type="entry name" value="FAM20"/>
</dbReference>
<dbReference type="RefSeq" id="XP_030754458.1">
    <property type="nucleotide sequence ID" value="XM_030898598.1"/>
</dbReference>
<accession>A0A6J2XSG9</accession>
<evidence type="ECO:0000256" key="8">
    <source>
        <dbReference type="PIRSR" id="PIRSR624869-3"/>
    </source>
</evidence>
<dbReference type="FunCoup" id="A0A6J2XSG9">
    <property type="interactions" value="1533"/>
</dbReference>
<feature type="binding site" evidence="8">
    <location>
        <position position="324"/>
    </location>
    <ligand>
        <name>Mn(2+)</name>
        <dbReference type="ChEBI" id="CHEBI:29035"/>
    </ligand>
</feature>
<feature type="binding site" evidence="7">
    <location>
        <position position="131"/>
    </location>
    <ligand>
        <name>ATP</name>
        <dbReference type="ChEBI" id="CHEBI:30616"/>
    </ligand>
</feature>
<feature type="transmembrane region" description="Helical" evidence="9">
    <location>
        <begin position="7"/>
        <end position="29"/>
    </location>
</feature>
<feature type="domain" description="FAM20 C-terminal" evidence="10">
    <location>
        <begin position="216"/>
        <end position="406"/>
    </location>
</feature>
<keyword evidence="9" id="KW-0812">Transmembrane</keyword>